<dbReference type="HOGENOM" id="CLU_020303_2_1_9"/>
<proteinExistence type="inferred from homology"/>
<evidence type="ECO:0000313" key="5">
    <source>
        <dbReference type="Proteomes" id="UP000013638"/>
    </source>
</evidence>
<protein>
    <recommendedName>
        <fullName evidence="3">LXG domain-containing protein</fullName>
    </recommendedName>
</protein>
<dbReference type="EMBL" id="ASDZ01000017">
    <property type="protein sequence ID" value="EOK14164.1"/>
    <property type="molecule type" value="Genomic_DNA"/>
</dbReference>
<evidence type="ECO:0000256" key="2">
    <source>
        <dbReference type="SAM" id="MobiDB-lite"/>
    </source>
</evidence>
<dbReference type="AlphaFoldDB" id="R3L083"/>
<evidence type="ECO:0000256" key="1">
    <source>
        <dbReference type="ARBA" id="ARBA00034117"/>
    </source>
</evidence>
<dbReference type="Proteomes" id="UP000013638">
    <property type="component" value="Unassembled WGS sequence"/>
</dbReference>
<comment type="caution">
    <text evidence="4">The sequence shown here is derived from an EMBL/GenBank/DDBJ whole genome shotgun (WGS) entry which is preliminary data.</text>
</comment>
<feature type="region of interest" description="Disordered" evidence="2">
    <location>
        <begin position="451"/>
        <end position="471"/>
    </location>
</feature>
<dbReference type="PATRIC" id="fig|1169311.3.peg.1364"/>
<gene>
    <name evidence="4" type="ORF">WOU_01394</name>
</gene>
<organism evidence="4 5">
    <name type="scientific">Enterococcus faecalis ATCC 6055</name>
    <dbReference type="NCBI Taxonomy" id="1169311"/>
    <lineage>
        <taxon>Bacteria</taxon>
        <taxon>Bacillati</taxon>
        <taxon>Bacillota</taxon>
        <taxon>Bacilli</taxon>
        <taxon>Lactobacillales</taxon>
        <taxon>Enterococcaceae</taxon>
        <taxon>Enterococcus</taxon>
    </lineage>
</organism>
<dbReference type="GO" id="GO:0004519">
    <property type="term" value="F:endonuclease activity"/>
    <property type="evidence" value="ECO:0007669"/>
    <property type="project" value="InterPro"/>
</dbReference>
<reference evidence="4 5" key="1">
    <citation type="submission" date="2013-02" db="EMBL/GenBank/DDBJ databases">
        <title>The Genome Sequence of Enterococcus faecalis ATCC_6055.</title>
        <authorList>
            <consortium name="The Broad Institute Genome Sequencing Platform"/>
            <consortium name="The Broad Institute Genome Sequencing Center for Infectious Disease"/>
            <person name="Earl A.M."/>
            <person name="Gilmore M.S."/>
            <person name="Lebreton F."/>
            <person name="Walker B."/>
            <person name="Young S.K."/>
            <person name="Zeng Q."/>
            <person name="Gargeya S."/>
            <person name="Fitzgerald M."/>
            <person name="Haas B."/>
            <person name="Abouelleil A."/>
            <person name="Alvarado L."/>
            <person name="Arachchi H.M."/>
            <person name="Berlin A.M."/>
            <person name="Chapman S.B."/>
            <person name="Dewar J."/>
            <person name="Goldberg J."/>
            <person name="Griggs A."/>
            <person name="Gujja S."/>
            <person name="Hansen M."/>
            <person name="Howarth C."/>
            <person name="Imamovic A."/>
            <person name="Larimer J."/>
            <person name="McCowan C."/>
            <person name="Murphy C."/>
            <person name="Neiman D."/>
            <person name="Pearson M."/>
            <person name="Priest M."/>
            <person name="Roberts A."/>
            <person name="Saif S."/>
            <person name="Shea T."/>
            <person name="Sisk P."/>
            <person name="Sykes S."/>
            <person name="Wortman J."/>
            <person name="Nusbaum C."/>
            <person name="Birren B."/>
        </authorList>
    </citation>
    <scope>NUCLEOTIDE SEQUENCE [LARGE SCALE GENOMIC DNA]</scope>
    <source>
        <strain evidence="4 5">ATCC 6055</strain>
    </source>
</reference>
<feature type="domain" description="LXG" evidence="3">
    <location>
        <begin position="1"/>
        <end position="237"/>
    </location>
</feature>
<dbReference type="PROSITE" id="PS51756">
    <property type="entry name" value="LXG"/>
    <property type="match status" value="1"/>
</dbReference>
<comment type="similarity">
    <text evidence="1">In the N-terminal section; belongs to the LXG family.</text>
</comment>
<name>R3L083_ENTFL</name>
<dbReference type="InterPro" id="IPR006829">
    <property type="entry name" value="LXG_dom"/>
</dbReference>
<evidence type="ECO:0000259" key="3">
    <source>
        <dbReference type="PROSITE" id="PS51756"/>
    </source>
</evidence>
<evidence type="ECO:0000313" key="4">
    <source>
        <dbReference type="EMBL" id="EOK14164.1"/>
    </source>
</evidence>
<dbReference type="RefSeq" id="WP_010828799.1">
    <property type="nucleotide sequence ID" value="NZ_KB944862.1"/>
</dbReference>
<sequence length="530" mass="59123">MGLIYSSSDSSAMMRALSSNLAVARTTTSELTAGCQQLIAAIDGHTLSGAAYNAGKGLFSELVIPTIHRMTAAVDNVQSDLAKYSAADAFIASEGFLDEDKLKLKIKIMKANQQLLHDSARAVATLAHSQPIPGIYELLQNAQRTFIKMADSMQQDIDKLHKQIQKLNEFDRQTKNLFATSLEEMQLAMQGILVLNETTVKSNGLYTLPSGVDKSYFTEIKKAETAEMKDKQLLKDCTILYIHDKSRNFEYYMLEKDGYSYRIDEKKLSGNLASLIRKYDLDVVELTPKELTTRVNNQQKKGYNYFEKDDRVRGLGLLSKGQGIMDEIQESGVWDSLWMLGLSTAAIRSTQTFSNEVSRTDNVVLKGSRNGKTYVLDKSKSAGSMTYNKVGGANVRNNVPDSILKHADLGDFNTNNRLINGGHGQSNMDYLKENDIDFNIVKEYPNGVRTGNIPSHKNKMKRTGNGQSWFPKEWNDSKIRDAGNHINNLPQNKKLPDGQWAFGDYDGVRVGIIKKDGKVTTIIPDNSRQP</sequence>
<accession>R3L083</accession>
<dbReference type="Pfam" id="PF14436">
    <property type="entry name" value="EndoU_bacteria"/>
    <property type="match status" value="1"/>
</dbReference>
<dbReference type="Pfam" id="PF04740">
    <property type="entry name" value="LXG"/>
    <property type="match status" value="1"/>
</dbReference>
<dbReference type="InterPro" id="IPR029501">
    <property type="entry name" value="EndoU_bac"/>
</dbReference>